<keyword evidence="1" id="KW-1133">Transmembrane helix</keyword>
<organism evidence="2 3">
    <name type="scientific">Citrobacter portucalensis</name>
    <dbReference type="NCBI Taxonomy" id="1639133"/>
    <lineage>
        <taxon>Bacteria</taxon>
        <taxon>Pseudomonadati</taxon>
        <taxon>Pseudomonadota</taxon>
        <taxon>Gammaproteobacteria</taxon>
        <taxon>Enterobacterales</taxon>
        <taxon>Enterobacteriaceae</taxon>
        <taxon>Citrobacter</taxon>
        <taxon>Citrobacter freundii complex</taxon>
    </lineage>
</organism>
<evidence type="ECO:0000256" key="1">
    <source>
        <dbReference type="SAM" id="Phobius"/>
    </source>
</evidence>
<reference evidence="2 3" key="1">
    <citation type="submission" date="2019-08" db="EMBL/GenBank/DDBJ databases">
        <title>Draft genome sequence of Citrobacter portucalensis strain isolated from green turtle.</title>
        <authorList>
            <person name="Fernandes M.R."/>
            <person name="Sellera F.P."/>
            <person name="Goldeberg D.W."/>
            <person name="Costa D.C."/>
            <person name="Lincopan N."/>
        </authorList>
    </citation>
    <scope>NUCLEOTIDE SEQUENCE [LARGE SCALE GENOMIC DNA]</scope>
    <source>
        <strain evidence="2 3">TV06</strain>
    </source>
</reference>
<dbReference type="RefSeq" id="WP_149607258.1">
    <property type="nucleotide sequence ID" value="NZ_JBKGNB010000006.1"/>
</dbReference>
<evidence type="ECO:0000313" key="2">
    <source>
        <dbReference type="EMBL" id="KAA1146652.1"/>
    </source>
</evidence>
<dbReference type="EMBL" id="VTZD01000003">
    <property type="protein sequence ID" value="KAA1146652.1"/>
    <property type="molecule type" value="Genomic_DNA"/>
</dbReference>
<gene>
    <name evidence="2" type="ORF">D3H66_02745</name>
</gene>
<keyword evidence="1" id="KW-0472">Membrane</keyword>
<comment type="caution">
    <text evidence="2">The sequence shown here is derived from an EMBL/GenBank/DDBJ whole genome shotgun (WGS) entry which is preliminary data.</text>
</comment>
<dbReference type="AlphaFoldDB" id="A0A5B0T8T3"/>
<evidence type="ECO:0000313" key="3">
    <source>
        <dbReference type="Proteomes" id="UP000323297"/>
    </source>
</evidence>
<dbReference type="Proteomes" id="UP000323297">
    <property type="component" value="Unassembled WGS sequence"/>
</dbReference>
<sequence length="71" mass="8112">MKQVLSFLIWVGIALAAFLAITSTLSNVILMFSAYPDSIGDKYAHMFIFGRWTFTVAMILTCWLLYRLSKN</sequence>
<protein>
    <submittedName>
        <fullName evidence="2">Uncharacterized protein</fullName>
    </submittedName>
</protein>
<name>A0A5B0T8T3_9ENTR</name>
<feature type="transmembrane region" description="Helical" evidence="1">
    <location>
        <begin position="7"/>
        <end position="32"/>
    </location>
</feature>
<keyword evidence="1" id="KW-0812">Transmembrane</keyword>
<proteinExistence type="predicted"/>
<accession>A0A5B0T8T3</accession>
<feature type="transmembrane region" description="Helical" evidence="1">
    <location>
        <begin position="44"/>
        <end position="66"/>
    </location>
</feature>